<reference evidence="2 3" key="1">
    <citation type="submission" date="2016-10" db="EMBL/GenBank/DDBJ databases">
        <authorList>
            <person name="de Groot N.N."/>
        </authorList>
    </citation>
    <scope>NUCLEOTIDE SEQUENCE [LARGE SCALE GENOMIC DNA]</scope>
    <source>
        <strain evidence="2 3">DSM 19113</strain>
    </source>
</reference>
<dbReference type="STRING" id="283737.SAMN05660453_0505"/>
<keyword evidence="3" id="KW-1185">Reference proteome</keyword>
<sequence>MKVEDLIERNNDLRPGLNKENKEFYDDFLVYVRTTSWLKDDIQVEEQLLAILQDILEAQKNGESARDYFGQSPKLVADNLLKKLPNDGVSFAKIILYTFFGYLAITFLPTMTVPGKPIDIGAYVVSAMYMTMAILLIVRTIGTLVYRYKASKLAGWLKNVLGILAGMLLLFPAFAMIYWLKTPVRINLDGTLGIFVIILFLLGLAVYNKTAKQGFLSKPVFFYIIFSAIIGILTRLPILSGMLENKTGQIILAVLILLACFISTGMLMWQAHRDKKDDDQ</sequence>
<feature type="transmembrane region" description="Helical" evidence="1">
    <location>
        <begin position="192"/>
        <end position="208"/>
    </location>
</feature>
<dbReference type="EMBL" id="FOLI01000001">
    <property type="protein sequence ID" value="SFB87204.1"/>
    <property type="molecule type" value="Genomic_DNA"/>
</dbReference>
<evidence type="ECO:0000256" key="1">
    <source>
        <dbReference type="SAM" id="Phobius"/>
    </source>
</evidence>
<dbReference type="PANTHER" id="PTHR41307:SF1">
    <property type="entry name" value="MEMBRANE PROTEIN"/>
    <property type="match status" value="1"/>
</dbReference>
<keyword evidence="1" id="KW-0812">Transmembrane</keyword>
<dbReference type="PANTHER" id="PTHR41307">
    <property type="entry name" value="MEMBRANE PROTEIN-RELATED"/>
    <property type="match status" value="1"/>
</dbReference>
<evidence type="ECO:0000313" key="2">
    <source>
        <dbReference type="EMBL" id="SFB87204.1"/>
    </source>
</evidence>
<feature type="transmembrane region" description="Helical" evidence="1">
    <location>
        <begin position="159"/>
        <end position="180"/>
    </location>
</feature>
<dbReference type="SUPFAM" id="SSF103473">
    <property type="entry name" value="MFS general substrate transporter"/>
    <property type="match status" value="1"/>
</dbReference>
<feature type="transmembrane region" description="Helical" evidence="1">
    <location>
        <begin position="220"/>
        <end position="238"/>
    </location>
</feature>
<organism evidence="2 3">
    <name type="scientific">Fructobacillus durionis</name>
    <dbReference type="NCBI Taxonomy" id="283737"/>
    <lineage>
        <taxon>Bacteria</taxon>
        <taxon>Bacillati</taxon>
        <taxon>Bacillota</taxon>
        <taxon>Bacilli</taxon>
        <taxon>Lactobacillales</taxon>
        <taxon>Lactobacillaceae</taxon>
        <taxon>Fructobacillus</taxon>
    </lineage>
</organism>
<dbReference type="InterPro" id="IPR036259">
    <property type="entry name" value="MFS_trans_sf"/>
</dbReference>
<keyword evidence="1" id="KW-0472">Membrane</keyword>
<feature type="transmembrane region" description="Helical" evidence="1">
    <location>
        <begin position="250"/>
        <end position="269"/>
    </location>
</feature>
<protein>
    <submittedName>
        <fullName evidence="2">Uncharacterized membrane-anchored protein</fullName>
    </submittedName>
</protein>
<proteinExistence type="predicted"/>
<feature type="transmembrane region" description="Helical" evidence="1">
    <location>
        <begin position="120"/>
        <end position="138"/>
    </location>
</feature>
<dbReference type="AlphaFoldDB" id="A0A1I1EJB9"/>
<accession>A0A1I1EJB9</accession>
<gene>
    <name evidence="2" type="ORF">SAMN05660453_0505</name>
</gene>
<dbReference type="OrthoDB" id="1655249at2"/>
<keyword evidence="1" id="KW-1133">Transmembrane helix</keyword>
<name>A0A1I1EJB9_9LACO</name>
<dbReference type="RefSeq" id="WP_091501689.1">
    <property type="nucleotide sequence ID" value="NZ_FOLI01000001.1"/>
</dbReference>
<dbReference type="SUPFAM" id="SSF158560">
    <property type="entry name" value="BH3980-like"/>
    <property type="match status" value="1"/>
</dbReference>
<dbReference type="Proteomes" id="UP000199376">
    <property type="component" value="Unassembled WGS sequence"/>
</dbReference>
<evidence type="ECO:0000313" key="3">
    <source>
        <dbReference type="Proteomes" id="UP000199376"/>
    </source>
</evidence>
<feature type="transmembrane region" description="Helical" evidence="1">
    <location>
        <begin position="90"/>
        <end position="108"/>
    </location>
</feature>